<organism evidence="1 2">
    <name type="scientific">Mollisia scopiformis</name>
    <name type="common">Conifer needle endophyte fungus</name>
    <name type="synonym">Phialocephala scopiformis</name>
    <dbReference type="NCBI Taxonomy" id="149040"/>
    <lineage>
        <taxon>Eukaryota</taxon>
        <taxon>Fungi</taxon>
        <taxon>Dikarya</taxon>
        <taxon>Ascomycota</taxon>
        <taxon>Pezizomycotina</taxon>
        <taxon>Leotiomycetes</taxon>
        <taxon>Helotiales</taxon>
        <taxon>Mollisiaceae</taxon>
        <taxon>Mollisia</taxon>
    </lineage>
</organism>
<dbReference type="GeneID" id="28815930"/>
<dbReference type="RefSeq" id="XP_018065226.1">
    <property type="nucleotide sequence ID" value="XM_018206204.1"/>
</dbReference>
<protein>
    <submittedName>
        <fullName evidence="1">Uncharacterized protein</fullName>
    </submittedName>
</protein>
<keyword evidence="2" id="KW-1185">Reference proteome</keyword>
<proteinExistence type="predicted"/>
<dbReference type="EMBL" id="KQ947428">
    <property type="protein sequence ID" value="KUJ10871.1"/>
    <property type="molecule type" value="Genomic_DNA"/>
</dbReference>
<gene>
    <name evidence="1" type="ORF">LY89DRAFT_251706</name>
</gene>
<evidence type="ECO:0000313" key="2">
    <source>
        <dbReference type="Proteomes" id="UP000070700"/>
    </source>
</evidence>
<dbReference type="InParanoid" id="A0A194WSC9"/>
<dbReference type="AlphaFoldDB" id="A0A194WSC9"/>
<evidence type="ECO:0000313" key="1">
    <source>
        <dbReference type="EMBL" id="KUJ10871.1"/>
    </source>
</evidence>
<dbReference type="Proteomes" id="UP000070700">
    <property type="component" value="Unassembled WGS sequence"/>
</dbReference>
<sequence length="263" mass="29128">MNHHRSMYHGSTSSATTLSTFPALSSQQAHISGNWLFDEDINNEISTIPTQLDDLWTRGCSGLDSLVNLDPTSESSTLDRFYDDDDFSVKGFSPANLLLRISPSSLQTLDEPSRPKITQILDQLTGDANPLFTPLTNKDNPANNPSYFTCSLGSWKEEFDACYREYLSPKLYFSRARLEAAIAEISRSESREDTASLTALVSAALAVGLALRDDAEQQSFKPVKTRAFTKAEAFSIALSQSYFIDCRRPSINALYASQPQQSL</sequence>
<reference evidence="1 2" key="1">
    <citation type="submission" date="2015-10" db="EMBL/GenBank/DDBJ databases">
        <title>Full genome of DAOMC 229536 Phialocephala scopiformis, a fungal endophyte of spruce producing the potent anti-insectan compound rugulosin.</title>
        <authorList>
            <consortium name="DOE Joint Genome Institute"/>
            <person name="Walker A.K."/>
            <person name="Frasz S.L."/>
            <person name="Seifert K.A."/>
            <person name="Miller J.D."/>
            <person name="Mondo S.J."/>
            <person name="Labutti K."/>
            <person name="Lipzen A."/>
            <person name="Dockter R."/>
            <person name="Kennedy M."/>
            <person name="Grigoriev I.V."/>
            <person name="Spatafora J.W."/>
        </authorList>
    </citation>
    <scope>NUCLEOTIDE SEQUENCE [LARGE SCALE GENOMIC DNA]</scope>
    <source>
        <strain evidence="1 2">CBS 120377</strain>
    </source>
</reference>
<dbReference type="KEGG" id="psco:LY89DRAFT_251706"/>
<name>A0A194WSC9_MOLSC</name>
<accession>A0A194WSC9</accession>